<dbReference type="FunFam" id="1.10.8.10:FF:000085">
    <property type="entry name" value="protein NBR1 homolog"/>
    <property type="match status" value="1"/>
</dbReference>
<sequence length="799" mass="87166">MESNLAIKVKYGDTLRRFNAPIVDAGHLDLNMAGLRAKIIGLFNFPSDIQLSLTYIDEDGDIVTLVDDDDLRDVMRQRLKFLRINVQSNKDKLNKPHARTSGGSTPLRSPSVQPPLPSFNSHAADVVSSVPEHIRDALTEVFSKLSVEVASKAASASPFLGDLVESLSKVGQSYLRPASQSGVVADSSKPVGSPDSPSTPSAPTCPDPIRDGSLRASFSEVTAVDSSSKANKESNTGNAAGAVDGTVISGTGAVDLNTDPHDANLTRYTTLSSGPSTSNILTHTDNINTKENNRSIDTSTPFLDTTRRHYPSNECPFSGVPVANDSNVPPYSFHPFSPSKRSFASTDGNGMFNTFHKGIQCNGCGVLPITGPRFKSKVKDNYDLCSICFTKMGKESEYIRMDKPQHYRHPWCFRASNNHFQGVGLELPRVLRNRVLKLARPRLESHFVFDINVLDGTVMAPSTPFTKIWRMHNNGTLPWYRGMQLVWIGGDKLTDAISVDLEIPAEGVPLDGELDIAVDFTAPELPGRYVSYWRMASESGIKFGQRVWVLIRVDASLKDSIDDNLHGLNLNLPPETSVPKDTEIVDMNVNLVTEPWNSNATCDPVSSMVGEQSKELVNNSDVPHPVPTSLVVSYPIIDQGDVAVPVSGPAALSLSEAYPISDKGVSAPAVPQISSSSVFYPQIDFSEAAPAGPYQVPRSIREQTPTEERSENTVEQTLLKELEDMGFKQADLNKDILRRNEYDLEKSADDLCGVSEWDLILEELQEMGFCDAEVNKKLLKKNNGSIKGVVMDLLTGEGA</sequence>
<keyword evidence="14" id="KW-1185">Reference proteome</keyword>
<dbReference type="Gene3D" id="3.10.20.90">
    <property type="entry name" value="Phosphatidylinositol 3-kinase Catalytic Subunit, Chain A, domain 1"/>
    <property type="match status" value="1"/>
</dbReference>
<reference evidence="13" key="1">
    <citation type="submission" date="2019-09" db="EMBL/GenBank/DDBJ databases">
        <title>Draft genome information of white flower Hibiscus syriacus.</title>
        <authorList>
            <person name="Kim Y.-M."/>
        </authorList>
    </citation>
    <scope>NUCLEOTIDE SEQUENCE [LARGE SCALE GENOMIC DNA]</scope>
    <source>
        <strain evidence="13">YM2019G1</strain>
    </source>
</reference>
<dbReference type="EMBL" id="VEPZ02001782">
    <property type="protein sequence ID" value="KAE8655244.1"/>
    <property type="molecule type" value="Genomic_DNA"/>
</dbReference>
<evidence type="ECO:0000256" key="5">
    <source>
        <dbReference type="ARBA" id="ARBA00022771"/>
    </source>
</evidence>
<dbReference type="GO" id="GO:0005773">
    <property type="term" value="C:vacuole"/>
    <property type="evidence" value="ECO:0007669"/>
    <property type="project" value="UniProtKB-SubCell"/>
</dbReference>
<dbReference type="InterPro" id="IPR013783">
    <property type="entry name" value="Ig-like_fold"/>
</dbReference>
<evidence type="ECO:0000256" key="10">
    <source>
        <dbReference type="SAM" id="MobiDB-lite"/>
    </source>
</evidence>
<evidence type="ECO:0000256" key="7">
    <source>
        <dbReference type="ARBA" id="ARBA00022927"/>
    </source>
</evidence>
<keyword evidence="5 9" id="KW-0863">Zinc-finger</keyword>
<evidence type="ECO:0000256" key="3">
    <source>
        <dbReference type="ARBA" id="ARBA00022554"/>
    </source>
</evidence>
<dbReference type="InterPro" id="IPR053793">
    <property type="entry name" value="PB1-like"/>
</dbReference>
<evidence type="ECO:0000256" key="4">
    <source>
        <dbReference type="ARBA" id="ARBA00022723"/>
    </source>
</evidence>
<dbReference type="OrthoDB" id="661148at2759"/>
<dbReference type="InterPro" id="IPR009060">
    <property type="entry name" value="UBA-like_sf"/>
</dbReference>
<dbReference type="Pfam" id="PF00564">
    <property type="entry name" value="PB1"/>
    <property type="match status" value="1"/>
</dbReference>
<evidence type="ECO:0000313" key="13">
    <source>
        <dbReference type="EMBL" id="KAE8655244.1"/>
    </source>
</evidence>
<feature type="compositionally biased region" description="Low complexity" evidence="10">
    <location>
        <begin position="193"/>
        <end position="204"/>
    </location>
</feature>
<feature type="domain" description="PB1" evidence="12">
    <location>
        <begin position="4"/>
        <end position="89"/>
    </location>
</feature>
<organism evidence="13 14">
    <name type="scientific">Hibiscus syriacus</name>
    <name type="common">Rose of Sharon</name>
    <dbReference type="NCBI Taxonomy" id="106335"/>
    <lineage>
        <taxon>Eukaryota</taxon>
        <taxon>Viridiplantae</taxon>
        <taxon>Streptophyta</taxon>
        <taxon>Embryophyta</taxon>
        <taxon>Tracheophyta</taxon>
        <taxon>Spermatophyta</taxon>
        <taxon>Magnoliopsida</taxon>
        <taxon>eudicotyledons</taxon>
        <taxon>Gunneridae</taxon>
        <taxon>Pentapetalae</taxon>
        <taxon>rosids</taxon>
        <taxon>malvids</taxon>
        <taxon>Malvales</taxon>
        <taxon>Malvaceae</taxon>
        <taxon>Malvoideae</taxon>
        <taxon>Hibiscus</taxon>
    </lineage>
</organism>
<dbReference type="Gene3D" id="3.30.60.90">
    <property type="match status" value="1"/>
</dbReference>
<evidence type="ECO:0000259" key="11">
    <source>
        <dbReference type="PROSITE" id="PS50135"/>
    </source>
</evidence>
<evidence type="ECO:0000256" key="8">
    <source>
        <dbReference type="ARBA" id="ARBA00023006"/>
    </source>
</evidence>
<dbReference type="Pfam" id="PF00569">
    <property type="entry name" value="ZZ"/>
    <property type="match status" value="1"/>
</dbReference>
<dbReference type="InterPro" id="IPR000433">
    <property type="entry name" value="Znf_ZZ"/>
</dbReference>
<dbReference type="InterPro" id="IPR043145">
    <property type="entry name" value="Znf_ZZ_sf"/>
</dbReference>
<evidence type="ECO:0000259" key="12">
    <source>
        <dbReference type="PROSITE" id="PS51745"/>
    </source>
</evidence>
<dbReference type="Gene3D" id="2.60.40.10">
    <property type="entry name" value="Immunoglobulins"/>
    <property type="match status" value="1"/>
</dbReference>
<evidence type="ECO:0000256" key="9">
    <source>
        <dbReference type="PROSITE-ProRule" id="PRU00228"/>
    </source>
</evidence>
<dbReference type="Pfam" id="PF16158">
    <property type="entry name" value="N_BRCA1_IG"/>
    <property type="match status" value="1"/>
</dbReference>
<comment type="caution">
    <text evidence="13">The sequence shown here is derived from an EMBL/GenBank/DDBJ whole genome shotgun (WGS) entry which is preliminary data.</text>
</comment>
<dbReference type="SUPFAM" id="SSF57850">
    <property type="entry name" value="RING/U-box"/>
    <property type="match status" value="1"/>
</dbReference>
<dbReference type="SMART" id="SM00291">
    <property type="entry name" value="ZnF_ZZ"/>
    <property type="match status" value="1"/>
</dbReference>
<dbReference type="PANTHER" id="PTHR20930">
    <property type="entry name" value="OVARIAN CARCINOMA ANTIGEN CA125-RELATED"/>
    <property type="match status" value="1"/>
</dbReference>
<dbReference type="Pfam" id="PF24932">
    <property type="entry name" value="UBA_NBR1_C"/>
    <property type="match status" value="2"/>
</dbReference>
<dbReference type="GO" id="GO:0008270">
    <property type="term" value="F:zinc ion binding"/>
    <property type="evidence" value="ECO:0007669"/>
    <property type="project" value="UniProtKB-KW"/>
</dbReference>
<dbReference type="InterPro" id="IPR032350">
    <property type="entry name" value="Nbr1_FW"/>
</dbReference>
<keyword evidence="13" id="KW-0808">Transferase</keyword>
<dbReference type="InterPro" id="IPR056893">
    <property type="entry name" value="UBA_Nbr1_C"/>
</dbReference>
<proteinExistence type="predicted"/>
<dbReference type="SUPFAM" id="SSF46934">
    <property type="entry name" value="UBA-like"/>
    <property type="match status" value="1"/>
</dbReference>
<feature type="compositionally biased region" description="Polar residues" evidence="10">
    <location>
        <begin position="101"/>
        <end position="111"/>
    </location>
</feature>
<accession>A0A6A2XMX5</accession>
<dbReference type="GO" id="GO:0006914">
    <property type="term" value="P:autophagy"/>
    <property type="evidence" value="ECO:0007669"/>
    <property type="project" value="UniProtKB-KW"/>
</dbReference>
<protein>
    <submittedName>
        <fullName evidence="13">Kinase superfamily protein</fullName>
    </submittedName>
</protein>
<dbReference type="AlphaFoldDB" id="A0A6A2XMX5"/>
<dbReference type="PROSITE" id="PS50135">
    <property type="entry name" value="ZF_ZZ_2"/>
    <property type="match status" value="1"/>
</dbReference>
<dbReference type="SUPFAM" id="SSF54277">
    <property type="entry name" value="CAD &amp; PB1 domains"/>
    <property type="match status" value="1"/>
</dbReference>
<evidence type="ECO:0000256" key="2">
    <source>
        <dbReference type="ARBA" id="ARBA00022448"/>
    </source>
</evidence>
<dbReference type="SMART" id="SM00666">
    <property type="entry name" value="PB1"/>
    <property type="match status" value="1"/>
</dbReference>
<keyword evidence="8" id="KW-0072">Autophagy</keyword>
<keyword evidence="7" id="KW-0653">Protein transport</keyword>
<feature type="region of interest" description="Disordered" evidence="10">
    <location>
        <begin position="690"/>
        <end position="711"/>
    </location>
</feature>
<feature type="region of interest" description="Disordered" evidence="10">
    <location>
        <begin position="90"/>
        <end position="114"/>
    </location>
</feature>
<comment type="subcellular location">
    <subcellularLocation>
        <location evidence="1">Vacuole</location>
    </subcellularLocation>
</comment>
<dbReference type="GO" id="GO:0016301">
    <property type="term" value="F:kinase activity"/>
    <property type="evidence" value="ECO:0007669"/>
    <property type="project" value="UniProtKB-KW"/>
</dbReference>
<dbReference type="InterPro" id="IPR000270">
    <property type="entry name" value="PB1_dom"/>
</dbReference>
<evidence type="ECO:0000256" key="6">
    <source>
        <dbReference type="ARBA" id="ARBA00022833"/>
    </source>
</evidence>
<gene>
    <name evidence="13" type="ORF">F3Y22_tig00117034pilonHSYRG01554</name>
</gene>
<feature type="compositionally biased region" description="Polar residues" evidence="10">
    <location>
        <begin position="224"/>
        <end position="238"/>
    </location>
</feature>
<keyword evidence="2" id="KW-0813">Transport</keyword>
<dbReference type="CDD" id="cd14947">
    <property type="entry name" value="NBR1_like"/>
    <property type="match status" value="1"/>
</dbReference>
<feature type="domain" description="ZZ-type" evidence="11">
    <location>
        <begin position="356"/>
        <end position="406"/>
    </location>
</feature>
<keyword evidence="3" id="KW-0926">Vacuole</keyword>
<feature type="region of interest" description="Disordered" evidence="10">
    <location>
        <begin position="178"/>
        <end position="245"/>
    </location>
</feature>
<keyword evidence="6" id="KW-0862">Zinc</keyword>
<dbReference type="Proteomes" id="UP000436088">
    <property type="component" value="Unassembled WGS sequence"/>
</dbReference>
<evidence type="ECO:0000256" key="1">
    <source>
        <dbReference type="ARBA" id="ARBA00004116"/>
    </source>
</evidence>
<name>A0A6A2XMX5_HIBSY</name>
<dbReference type="CDD" id="cd14319">
    <property type="entry name" value="UBA_NBR1"/>
    <property type="match status" value="1"/>
</dbReference>
<dbReference type="PROSITE" id="PS51745">
    <property type="entry name" value="PB1"/>
    <property type="match status" value="1"/>
</dbReference>
<feature type="compositionally biased region" description="Basic and acidic residues" evidence="10">
    <location>
        <begin position="699"/>
        <end position="711"/>
    </location>
</feature>
<keyword evidence="13" id="KW-0418">Kinase</keyword>
<dbReference type="Gene3D" id="1.10.8.10">
    <property type="entry name" value="DNA helicase RuvA subunit, C-terminal domain"/>
    <property type="match status" value="2"/>
</dbReference>
<dbReference type="GO" id="GO:0015031">
    <property type="term" value="P:protein transport"/>
    <property type="evidence" value="ECO:0007669"/>
    <property type="project" value="UniProtKB-KW"/>
</dbReference>
<dbReference type="PANTHER" id="PTHR20930:SF0">
    <property type="entry name" value="PROTEIN ILRUN"/>
    <property type="match status" value="1"/>
</dbReference>
<keyword evidence="4" id="KW-0479">Metal-binding</keyword>
<evidence type="ECO:0000313" key="14">
    <source>
        <dbReference type="Proteomes" id="UP000436088"/>
    </source>
</evidence>